<evidence type="ECO:0000256" key="7">
    <source>
        <dbReference type="ARBA" id="ARBA00022723"/>
    </source>
</evidence>
<keyword evidence="5 11" id="KW-0548">Nucleotidyltransferase</keyword>
<dbReference type="EMBL" id="AP025698">
    <property type="protein sequence ID" value="BDH79631.1"/>
    <property type="molecule type" value="Genomic_DNA"/>
</dbReference>
<dbReference type="HAMAP" id="MF_00700">
    <property type="entry name" value="DNA_primase_sml_arc"/>
    <property type="match status" value="1"/>
</dbReference>
<protein>
    <recommendedName>
        <fullName evidence="11">DNA primase small subunit PriS</fullName>
        <ecNumber evidence="11">2.7.7.-</ecNumber>
    </recommendedName>
</protein>
<comment type="cofactor">
    <cofactor evidence="11">
        <name>Mg(2+)</name>
        <dbReference type="ChEBI" id="CHEBI:18420"/>
    </cofactor>
    <cofactor evidence="11">
        <name>Mn(2+)</name>
        <dbReference type="ChEBI" id="CHEBI:29035"/>
    </cofactor>
</comment>
<evidence type="ECO:0000256" key="9">
    <source>
        <dbReference type="ARBA" id="ARBA00023163"/>
    </source>
</evidence>
<evidence type="ECO:0000256" key="12">
    <source>
        <dbReference type="RuleBase" id="RU003514"/>
    </source>
</evidence>
<keyword evidence="9 11" id="KW-0804">Transcription</keyword>
<keyword evidence="4 11" id="KW-0808">Transferase</keyword>
<keyword evidence="7 11" id="KW-0479">Metal-binding</keyword>
<sequence length="325" mass="37860">MIGIFQEATPEDRKKYYTREWRIEKIPDFIRENIHLREFGFDHTGQGPSDRYRFFRDEKLFTKFLRYRAPYAAYSSVALYDRPWKREGWISSELVFDVDAKDIPVRPCKCDNICEKCLDQAKEIVAMITDTLRDDLGLQEIHIIYSGRGYHIRVLDPVVLKLDSEVRSQILRYVIGGDVPDLSYTGLDGSIHGLDHFMVPLGYPSVFTERSRYIILHLSGDEKIEGITRQTMNKILEYRDLIKSDKWGEFKGIVGPEWVYDKLVRGVAKLNLQLVDARVTVDLKRILRLPSSLHSKVSMICTYVRDLESFDPLVDAVPDFVKERV</sequence>
<proteinExistence type="inferred from homology"/>
<comment type="similarity">
    <text evidence="1 11 12">Belongs to the eukaryotic-type primase small subunit family.</text>
</comment>
<name>A0ABN6PBK6_9EURY</name>
<keyword evidence="8 11" id="KW-0460">Magnesium</keyword>
<dbReference type="InterPro" id="IPR023639">
    <property type="entry name" value="DNA_primase_ssu_PriS"/>
</dbReference>
<feature type="active site" evidence="11">
    <location>
        <position position="276"/>
    </location>
</feature>
<accession>A0ABN6PBK6</accession>
<keyword evidence="6 11" id="KW-0235">DNA replication</keyword>
<evidence type="ECO:0000256" key="13">
    <source>
        <dbReference type="RuleBase" id="RU004224"/>
    </source>
</evidence>
<comment type="subunit">
    <text evidence="11">Heterodimer of a small subunit (PriS) and a large subunit (PriL).</text>
</comment>
<evidence type="ECO:0000313" key="14">
    <source>
        <dbReference type="EMBL" id="BDH79631.1"/>
    </source>
</evidence>
<keyword evidence="15" id="KW-1185">Reference proteome</keyword>
<dbReference type="InterPro" id="IPR014052">
    <property type="entry name" value="DNA_primase_ssu_euk/arc"/>
</dbReference>
<dbReference type="SUPFAM" id="SSF56747">
    <property type="entry name" value="Prim-pol domain"/>
    <property type="match status" value="1"/>
</dbReference>
<evidence type="ECO:0000256" key="3">
    <source>
        <dbReference type="ARBA" id="ARBA00022515"/>
    </source>
</evidence>
<feature type="active site" evidence="11">
    <location>
        <position position="97"/>
    </location>
</feature>
<comment type="function">
    <text evidence="11">Catalytic subunit of DNA primase, an RNA polymerase that catalyzes the synthesis of short RNA molecules used as primers for DNA polymerase during DNA replication. The small subunit contains the primase catalytic core and has DNA synthesis activity on its own. Binding to the large subunit stabilizes and modulates the activity, increasing the rate of DNA synthesis while decreasing the length of the DNA fragments, and conferring RNA synthesis capability. The DNA polymerase activity may enable DNA primase to also catalyze primer extension after primer synthesis. May also play a role in DNA repair.</text>
</comment>
<dbReference type="Pfam" id="PF01896">
    <property type="entry name" value="DNA_primase_S"/>
    <property type="match status" value="1"/>
</dbReference>
<dbReference type="InterPro" id="IPR002755">
    <property type="entry name" value="DNA_primase_S"/>
</dbReference>
<dbReference type="NCBIfam" id="TIGR00335">
    <property type="entry name" value="primase_sml"/>
    <property type="match status" value="1"/>
</dbReference>
<reference evidence="14 15" key="1">
    <citation type="submission" date="2022-04" db="EMBL/GenBank/DDBJ databases">
        <title>Complete genome of Methanothermobacter tenebrarum strain RMAS.</title>
        <authorList>
            <person name="Nakamura K."/>
            <person name="Oshima K."/>
            <person name="Hattori M."/>
            <person name="Kamagata Y."/>
            <person name="Takamizawa K."/>
        </authorList>
    </citation>
    <scope>NUCLEOTIDE SEQUENCE [LARGE SCALE GENOMIC DNA]</scope>
    <source>
        <strain evidence="14 15">RMAS</strain>
    </source>
</reference>
<keyword evidence="10 11" id="KW-0464">Manganese</keyword>
<evidence type="ECO:0000256" key="1">
    <source>
        <dbReference type="ARBA" id="ARBA00009762"/>
    </source>
</evidence>
<dbReference type="Gene3D" id="1.10.8.160">
    <property type="entry name" value="DNA primase S, domain 2"/>
    <property type="match status" value="1"/>
</dbReference>
<evidence type="ECO:0000256" key="5">
    <source>
        <dbReference type="ARBA" id="ARBA00022695"/>
    </source>
</evidence>
<organism evidence="14 15">
    <name type="scientific">Methanothermobacter tenebrarum</name>
    <dbReference type="NCBI Taxonomy" id="680118"/>
    <lineage>
        <taxon>Archaea</taxon>
        <taxon>Methanobacteriati</taxon>
        <taxon>Methanobacteriota</taxon>
        <taxon>Methanomada group</taxon>
        <taxon>Methanobacteria</taxon>
        <taxon>Methanobacteriales</taxon>
        <taxon>Methanobacteriaceae</taxon>
        <taxon>Methanothermobacter</taxon>
    </lineage>
</organism>
<dbReference type="PANTHER" id="PTHR10536">
    <property type="entry name" value="DNA PRIMASE SMALL SUBUNIT"/>
    <property type="match status" value="1"/>
</dbReference>
<feature type="active site" evidence="11">
    <location>
        <position position="99"/>
    </location>
</feature>
<evidence type="ECO:0000256" key="4">
    <source>
        <dbReference type="ARBA" id="ARBA00022679"/>
    </source>
</evidence>
<evidence type="ECO:0000256" key="2">
    <source>
        <dbReference type="ARBA" id="ARBA00022478"/>
    </source>
</evidence>
<gene>
    <name evidence="11" type="primary">priS</name>
    <name evidence="14" type="ORF">MTTB_10100</name>
</gene>
<evidence type="ECO:0000256" key="6">
    <source>
        <dbReference type="ARBA" id="ARBA00022705"/>
    </source>
</evidence>
<dbReference type="Gene3D" id="3.90.920.10">
    <property type="entry name" value="DNA primase, PRIM domain"/>
    <property type="match status" value="1"/>
</dbReference>
<comment type="function">
    <text evidence="13">RNA polymerase that catalyzes the synthesis of short RNA molecules used as primers for DNA polymerase during DNA replication.</text>
</comment>
<evidence type="ECO:0000256" key="8">
    <source>
        <dbReference type="ARBA" id="ARBA00022842"/>
    </source>
</evidence>
<keyword evidence="3 11" id="KW-0639">Primosome</keyword>
<keyword evidence="2 11" id="KW-0240">DNA-directed RNA polymerase</keyword>
<dbReference type="Proteomes" id="UP000831817">
    <property type="component" value="Chromosome"/>
</dbReference>
<evidence type="ECO:0000256" key="11">
    <source>
        <dbReference type="HAMAP-Rule" id="MF_00700"/>
    </source>
</evidence>
<evidence type="ECO:0000256" key="10">
    <source>
        <dbReference type="ARBA" id="ARBA00023211"/>
    </source>
</evidence>
<evidence type="ECO:0000313" key="15">
    <source>
        <dbReference type="Proteomes" id="UP000831817"/>
    </source>
</evidence>
<dbReference type="EC" id="2.7.7.-" evidence="11"/>